<proteinExistence type="predicted"/>
<evidence type="ECO:0000313" key="3">
    <source>
        <dbReference type="EMBL" id="RVU39775.1"/>
    </source>
</evidence>
<name>A0A3S2Y6L1_9PROT</name>
<dbReference type="InterPro" id="IPR016032">
    <property type="entry name" value="Sig_transdc_resp-reg_C-effctor"/>
</dbReference>
<evidence type="ECO:0000313" key="4">
    <source>
        <dbReference type="Proteomes" id="UP000287447"/>
    </source>
</evidence>
<dbReference type="Pfam" id="PF00196">
    <property type="entry name" value="GerE"/>
    <property type="match status" value="1"/>
</dbReference>
<dbReference type="Gene3D" id="1.10.10.10">
    <property type="entry name" value="Winged helix-like DNA-binding domain superfamily/Winged helix DNA-binding domain"/>
    <property type="match status" value="1"/>
</dbReference>
<accession>A0A3S2Y6L1</accession>
<organism evidence="3 4">
    <name type="scientific">Hwanghaeella grinnelliae</name>
    <dbReference type="NCBI Taxonomy" id="2500179"/>
    <lineage>
        <taxon>Bacteria</taxon>
        <taxon>Pseudomonadati</taxon>
        <taxon>Pseudomonadota</taxon>
        <taxon>Alphaproteobacteria</taxon>
        <taxon>Rhodospirillales</taxon>
        <taxon>Rhodospirillaceae</taxon>
        <taxon>Hwanghaeella</taxon>
    </lineage>
</organism>
<dbReference type="InterPro" id="IPR036388">
    <property type="entry name" value="WH-like_DNA-bd_sf"/>
</dbReference>
<feature type="domain" description="HTH luxR-type" evidence="2">
    <location>
        <begin position="98"/>
        <end position="155"/>
    </location>
</feature>
<feature type="transmembrane region" description="Helical" evidence="1">
    <location>
        <begin position="44"/>
        <end position="65"/>
    </location>
</feature>
<dbReference type="Proteomes" id="UP000287447">
    <property type="component" value="Unassembled WGS sequence"/>
</dbReference>
<dbReference type="OrthoDB" id="8277135at2"/>
<dbReference type="AlphaFoldDB" id="A0A3S2Y6L1"/>
<dbReference type="InterPro" id="IPR000792">
    <property type="entry name" value="Tscrpt_reg_LuxR_C"/>
</dbReference>
<feature type="transmembrane region" description="Helical" evidence="1">
    <location>
        <begin position="12"/>
        <end position="32"/>
    </location>
</feature>
<keyword evidence="1" id="KW-1133">Transmembrane helix</keyword>
<keyword evidence="1" id="KW-0812">Transmembrane</keyword>
<reference evidence="4" key="1">
    <citation type="submission" date="2019-01" db="EMBL/GenBank/DDBJ databases">
        <title>Gri0909 isolated from a small marine red alga.</title>
        <authorList>
            <person name="Kim J."/>
            <person name="Jeong S.E."/>
            <person name="Jeon C.O."/>
        </authorList>
    </citation>
    <scope>NUCLEOTIDE SEQUENCE [LARGE SCALE GENOMIC DNA]</scope>
    <source>
        <strain evidence="4">Gri0909</strain>
    </source>
</reference>
<protein>
    <submittedName>
        <fullName evidence="3">LuxR family transcriptional regulator</fullName>
    </submittedName>
</protein>
<dbReference type="GO" id="GO:0006355">
    <property type="term" value="P:regulation of DNA-templated transcription"/>
    <property type="evidence" value="ECO:0007669"/>
    <property type="project" value="InterPro"/>
</dbReference>
<dbReference type="GO" id="GO:0003677">
    <property type="term" value="F:DNA binding"/>
    <property type="evidence" value="ECO:0007669"/>
    <property type="project" value="InterPro"/>
</dbReference>
<sequence length="172" mass="18647">MPVLTQERRAATLAVIILFQALCALFFIGDVIVDLQGGDGLVELHLAIEACVALGLVAGVVFLMVELRILIQRVASMETGLRAARGEMAQLVDHFFDQWGLTPSERDVALMILKGIENDAIAEMRGTAPGTVRAQCAKIYAKAQVDGRSQLLSVFLEELFAQGMEQFEKAAA</sequence>
<comment type="caution">
    <text evidence="3">The sequence shown here is derived from an EMBL/GenBank/DDBJ whole genome shotgun (WGS) entry which is preliminary data.</text>
</comment>
<keyword evidence="1" id="KW-0472">Membrane</keyword>
<keyword evidence="4" id="KW-1185">Reference proteome</keyword>
<evidence type="ECO:0000256" key="1">
    <source>
        <dbReference type="SAM" id="Phobius"/>
    </source>
</evidence>
<dbReference type="SUPFAM" id="SSF46894">
    <property type="entry name" value="C-terminal effector domain of the bipartite response regulators"/>
    <property type="match status" value="1"/>
</dbReference>
<dbReference type="EMBL" id="SADE01000001">
    <property type="protein sequence ID" value="RVU39775.1"/>
    <property type="molecule type" value="Genomic_DNA"/>
</dbReference>
<evidence type="ECO:0000259" key="2">
    <source>
        <dbReference type="SMART" id="SM00421"/>
    </source>
</evidence>
<gene>
    <name evidence="3" type="ORF">EOI86_05940</name>
</gene>
<dbReference type="SMART" id="SM00421">
    <property type="entry name" value="HTH_LUXR"/>
    <property type="match status" value="1"/>
</dbReference>